<dbReference type="AlphaFoldDB" id="A0A0K8QKH0"/>
<dbReference type="Proteomes" id="UP000253740">
    <property type="component" value="Unassembled WGS sequence"/>
</dbReference>
<reference evidence="2" key="1">
    <citation type="submission" date="2015-03" db="EMBL/GenBank/DDBJ databases">
        <title>Draft genome sequence of Mizugakiibacter sediminis skMP5.</title>
        <authorList>
            <person name="Watanabe T."/>
            <person name="Kojima H."/>
            <person name="Fukui M."/>
        </authorList>
    </citation>
    <scope>NUCLEOTIDE SEQUENCE</scope>
    <source>
        <strain evidence="2">SkMP5</strain>
    </source>
</reference>
<dbReference type="GO" id="GO:0004497">
    <property type="term" value="F:monooxygenase activity"/>
    <property type="evidence" value="ECO:0007669"/>
    <property type="project" value="UniProtKB-KW"/>
</dbReference>
<feature type="domain" description="ABM" evidence="1">
    <location>
        <begin position="12"/>
        <end position="72"/>
    </location>
</feature>
<dbReference type="STRING" id="1475481.GCA_000953855_00627"/>
<dbReference type="RefSeq" id="WP_062535001.1">
    <property type="nucleotide sequence ID" value="NZ_DF970159.1"/>
</dbReference>
<reference evidence="3" key="2">
    <citation type="submission" date="2015-08" db="EMBL/GenBank/DDBJ databases">
        <title>Complete DNA Sequence of Pseudomonas syringae pv. actinidiae, the Causal Agent of Kiwifruit Canker Disease.</title>
        <authorList>
            <person name="Rikkerink E.H.A."/>
            <person name="Fineran P.C."/>
        </authorList>
    </citation>
    <scope>NUCLEOTIDE SEQUENCE</scope>
    <source>
        <strain evidence="3">SkMP5</strain>
    </source>
</reference>
<accession>A0A0K8QKH0</accession>
<dbReference type="Gene3D" id="3.30.70.100">
    <property type="match status" value="1"/>
</dbReference>
<keyword evidence="3" id="KW-0503">Monooxygenase</keyword>
<evidence type="ECO:0000313" key="2">
    <source>
        <dbReference type="EMBL" id="GAN45912.1"/>
    </source>
</evidence>
<keyword evidence="4" id="KW-1185">Reference proteome</keyword>
<dbReference type="SUPFAM" id="SSF54909">
    <property type="entry name" value="Dimeric alpha+beta barrel"/>
    <property type="match status" value="1"/>
</dbReference>
<protein>
    <submittedName>
        <fullName evidence="3">Antibiotic biosynthesis monooxygenase</fullName>
    </submittedName>
</protein>
<dbReference type="EMBL" id="DF970159">
    <property type="protein sequence ID" value="GAP65329.1"/>
    <property type="molecule type" value="Genomic_DNA"/>
</dbReference>
<evidence type="ECO:0000259" key="1">
    <source>
        <dbReference type="Pfam" id="PF03992"/>
    </source>
</evidence>
<organism evidence="3">
    <name type="scientific">Mizugakiibacter sediminis</name>
    <dbReference type="NCBI Taxonomy" id="1475481"/>
    <lineage>
        <taxon>Bacteria</taxon>
        <taxon>Pseudomonadati</taxon>
        <taxon>Pseudomonadota</taxon>
        <taxon>Gammaproteobacteria</taxon>
        <taxon>Lysobacterales</taxon>
        <taxon>Rhodanobacteraceae</taxon>
        <taxon>Mizugakiibacter</taxon>
    </lineage>
</organism>
<evidence type="ECO:0000313" key="3">
    <source>
        <dbReference type="EMBL" id="GAP65329.1"/>
    </source>
</evidence>
<keyword evidence="3" id="KW-0560">Oxidoreductase</keyword>
<dbReference type="OrthoDB" id="165208at2"/>
<dbReference type="HOGENOM" id="CLU_170225_0_0_6"/>
<dbReference type="InterPro" id="IPR011008">
    <property type="entry name" value="Dimeric_a/b-barrel"/>
</dbReference>
<proteinExistence type="predicted"/>
<dbReference type="Pfam" id="PF03992">
    <property type="entry name" value="ABM"/>
    <property type="match status" value="1"/>
</dbReference>
<gene>
    <name evidence="2" type="ORF">MBSD_2495</name>
    <name evidence="3" type="ORF">MBSD_n0618</name>
</gene>
<dbReference type="EMBL" id="DF952429">
    <property type="protein sequence ID" value="GAN45912.1"/>
    <property type="molecule type" value="Genomic_DNA"/>
</dbReference>
<dbReference type="InterPro" id="IPR007138">
    <property type="entry name" value="ABM_dom"/>
</dbReference>
<evidence type="ECO:0000313" key="4">
    <source>
        <dbReference type="Proteomes" id="UP000253740"/>
    </source>
</evidence>
<name>A0A0K8QKH0_9GAMM</name>
<sequence length="109" mass="12241">MIARLWHGTTSAAAADAYLAFLETRAIPDYRSVPGNLSAQVLRRVDGAVAHFYTLTFWESEAAIRAFAGADIARAKYYPEDAGFLLAFEPRVQHFELRGERDPALPLRW</sequence>